<dbReference type="InterPro" id="IPR036737">
    <property type="entry name" value="OmpA-like_sf"/>
</dbReference>
<keyword evidence="2" id="KW-0472">Membrane</keyword>
<dbReference type="InterPro" id="IPR005240">
    <property type="entry name" value="DUF389"/>
</dbReference>
<dbReference type="PANTHER" id="PTHR20992">
    <property type="entry name" value="AT15442P-RELATED"/>
    <property type="match status" value="1"/>
</dbReference>
<dbReference type="RefSeq" id="WP_099621051.1">
    <property type="nucleotide sequence ID" value="NZ_CP024201.1"/>
</dbReference>
<accession>A0A2D2AUW0</accession>
<dbReference type="OrthoDB" id="9790659at2"/>
<feature type="region of interest" description="Disordered" evidence="1">
    <location>
        <begin position="505"/>
        <end position="527"/>
    </location>
</feature>
<dbReference type="Proteomes" id="UP000228945">
    <property type="component" value="Chromosome"/>
</dbReference>
<dbReference type="Pfam" id="PF04087">
    <property type="entry name" value="DUF389"/>
    <property type="match status" value="1"/>
</dbReference>
<dbReference type="AlphaFoldDB" id="A0A2D2AUW0"/>
<keyword evidence="2" id="KW-1133">Transmembrane helix</keyword>
<evidence type="ECO:0000313" key="3">
    <source>
        <dbReference type="EMBL" id="ATQ41794.1"/>
    </source>
</evidence>
<dbReference type="SUPFAM" id="SSF103088">
    <property type="entry name" value="OmpA-like"/>
    <property type="match status" value="1"/>
</dbReference>
<dbReference type="PANTHER" id="PTHR20992:SF9">
    <property type="entry name" value="AT15442P-RELATED"/>
    <property type="match status" value="1"/>
</dbReference>
<evidence type="ECO:0000313" key="4">
    <source>
        <dbReference type="Proteomes" id="UP000228945"/>
    </source>
</evidence>
<name>A0A2D2AUW0_9CAUL</name>
<feature type="transmembrane region" description="Helical" evidence="2">
    <location>
        <begin position="53"/>
        <end position="70"/>
    </location>
</feature>
<proteinExistence type="predicted"/>
<keyword evidence="4" id="KW-1185">Reference proteome</keyword>
<protein>
    <recommendedName>
        <fullName evidence="5">TIGR00341 family protein</fullName>
    </recommendedName>
</protein>
<dbReference type="KEGG" id="cmb:CSW64_04895"/>
<feature type="transmembrane region" description="Helical" evidence="2">
    <location>
        <begin position="76"/>
        <end position="98"/>
    </location>
</feature>
<evidence type="ECO:0008006" key="5">
    <source>
        <dbReference type="Google" id="ProtNLM"/>
    </source>
</evidence>
<dbReference type="EMBL" id="CP024201">
    <property type="protein sequence ID" value="ATQ41794.1"/>
    <property type="molecule type" value="Genomic_DNA"/>
</dbReference>
<feature type="transmembrane region" description="Helical" evidence="2">
    <location>
        <begin position="234"/>
        <end position="255"/>
    </location>
</feature>
<gene>
    <name evidence="3" type="ORF">CSW64_04895</name>
</gene>
<feature type="transmembrane region" description="Helical" evidence="2">
    <location>
        <begin position="199"/>
        <end position="222"/>
    </location>
</feature>
<feature type="transmembrane region" description="Helical" evidence="2">
    <location>
        <begin position="147"/>
        <end position="165"/>
    </location>
</feature>
<reference evidence="3 4" key="1">
    <citation type="submission" date="2017-10" db="EMBL/GenBank/DDBJ databases">
        <title>Genome sequence of Caulobacter mirabilis FWC38.</title>
        <authorList>
            <person name="Fiebig A."/>
            <person name="Crosson S."/>
        </authorList>
    </citation>
    <scope>NUCLEOTIDE SEQUENCE [LARGE SCALE GENOMIC DNA]</scope>
    <source>
        <strain evidence="3 4">FWC 38</strain>
    </source>
</reference>
<feature type="transmembrane region" description="Helical" evidence="2">
    <location>
        <begin position="110"/>
        <end position="132"/>
    </location>
</feature>
<sequence>MAQASSRSWFEALMVRARRQVRLALASPARLFDDDDRRQVADEIHDGGRLTNAYGFMLFSACGIAALGLLQSSVAVIIGAMLISPLMGPILAMGLAMAQLEPRAFKSAAITLAIGAALSILASVCIVLISPLKNVTPEILARTQPTLLDLIVALLSGFVGAYLTINRKGGAIAGVAIATALMPPLAVVGFGIATLSPAIAGGALLLFMTNVVAILGAVFAVARRYGYRPVARTGAAWETPALIGAMVLLCVPLALSLRSIVTETRETVRARTAIEQAFAGQSPHISGLVVETGRGGATAIECVVVTRRYVPEAADLVRRQLSPDAQVTIEQVVAAAPSAVAPAAAVAARPAAAQVTPLNAEQRLRAMLTPSGQVVAVETRDDALVVNYVLPAPARLADYRAVEAAAQRFTPETAVRILPPPQALPPVTFGSGGAAIGDDQRATLDLIAWALQRWGVGTVSVEGLASPGLRGPRPADRAMARKRGDTVAEALRERGITVAEVVGTVPESRPDDEAAWQAARVTPREAR</sequence>
<evidence type="ECO:0000256" key="2">
    <source>
        <dbReference type="SAM" id="Phobius"/>
    </source>
</evidence>
<organism evidence="3 4">
    <name type="scientific">Caulobacter mirabilis</name>
    <dbReference type="NCBI Taxonomy" id="69666"/>
    <lineage>
        <taxon>Bacteria</taxon>
        <taxon>Pseudomonadati</taxon>
        <taxon>Pseudomonadota</taxon>
        <taxon>Alphaproteobacteria</taxon>
        <taxon>Caulobacterales</taxon>
        <taxon>Caulobacteraceae</taxon>
        <taxon>Caulobacter</taxon>
    </lineage>
</organism>
<evidence type="ECO:0000256" key="1">
    <source>
        <dbReference type="SAM" id="MobiDB-lite"/>
    </source>
</evidence>
<keyword evidence="2" id="KW-0812">Transmembrane</keyword>
<feature type="transmembrane region" description="Helical" evidence="2">
    <location>
        <begin position="172"/>
        <end position="193"/>
    </location>
</feature>